<dbReference type="EMBL" id="BLLK01000019">
    <property type="protein sequence ID" value="GFH44357.1"/>
    <property type="molecule type" value="Genomic_DNA"/>
</dbReference>
<evidence type="ECO:0000313" key="5">
    <source>
        <dbReference type="Proteomes" id="UP001054902"/>
    </source>
</evidence>
<dbReference type="Pfam" id="PF06974">
    <property type="entry name" value="WS_DGAT_C"/>
    <property type="match status" value="1"/>
</dbReference>
<organism evidence="4 5">
    <name type="scientific">Chaetoceros tenuissimus</name>
    <dbReference type="NCBI Taxonomy" id="426638"/>
    <lineage>
        <taxon>Eukaryota</taxon>
        <taxon>Sar</taxon>
        <taxon>Stramenopiles</taxon>
        <taxon>Ochrophyta</taxon>
        <taxon>Bacillariophyta</taxon>
        <taxon>Coscinodiscophyceae</taxon>
        <taxon>Chaetocerotophycidae</taxon>
        <taxon>Chaetocerotales</taxon>
        <taxon>Chaetocerotaceae</taxon>
        <taxon>Chaetoceros</taxon>
    </lineage>
</organism>
<accession>A0AAD3GYS5</accession>
<sequence length="511" mass="58123">MTITSWISSVNPFVLFSLAKEEPKKGKDIISKAKDSSHKENANPKEKIHRQLTSLGRFTLRSQTDENPSNISFFVAFAHDKKDALPIQDFQQLWINRVMSHHERFHFAIDDDDHYFKDLKKPIDHYIQQVPNHPETEHELKERIQDMLLSPMNVNSKLWEAQYSTGEYGSSNAIFNAENDNHNYEQETLCLFKVHHSLCDGVSISVAIGDCTDESNILKQKIMEEYKRRREAHDAMFFLLALRRSLLKLFAFIVAVLVSLSLQFWKMLVSSDPFKHVVNGDMGIGSSVEFRNIASLKEIKAVAKSFSKRTTVNDVACVIVSYAIQKQIEEHAKNNNNVKVPKKINITIPVHLTGGILLPGQQLGNKIGGFVASVPIGDSWKPTDRVKAISKELAFQKKLPSPYISWYLARIFTAYFPEWVTKWSLRRFSANSCAAISNVRGFPIPVHFDSRQVKMICAFVPLPPGIPIGIVVSSYDGEVSFGLNCDHKIVPDAVKFGDWMLEEYNRLLKNI</sequence>
<comment type="caution">
    <text evidence="4">The sequence shown here is derived from an EMBL/GenBank/DDBJ whole genome shotgun (WGS) entry which is preliminary data.</text>
</comment>
<evidence type="ECO:0000259" key="3">
    <source>
        <dbReference type="Pfam" id="PF06974"/>
    </source>
</evidence>
<dbReference type="InterPro" id="IPR023213">
    <property type="entry name" value="CAT-like_dom_sf"/>
</dbReference>
<dbReference type="InterPro" id="IPR045034">
    <property type="entry name" value="O-acyltransferase_WSD1-like"/>
</dbReference>
<dbReference type="AlphaFoldDB" id="A0AAD3GYS5"/>
<evidence type="ECO:0000313" key="4">
    <source>
        <dbReference type="EMBL" id="GFH44357.1"/>
    </source>
</evidence>
<feature type="domain" description="O-acyltransferase WSD1 C-terminal" evidence="3">
    <location>
        <begin position="364"/>
        <end position="506"/>
    </location>
</feature>
<dbReference type="GO" id="GO:0008374">
    <property type="term" value="F:O-acyltransferase activity"/>
    <property type="evidence" value="ECO:0007669"/>
    <property type="project" value="InterPro"/>
</dbReference>
<gene>
    <name evidence="4" type="ORF">CTEN210_00831</name>
</gene>
<reference evidence="4 5" key="1">
    <citation type="journal article" date="2021" name="Sci. Rep.">
        <title>The genome of the diatom Chaetoceros tenuissimus carries an ancient integrated fragment of an extant virus.</title>
        <authorList>
            <person name="Hongo Y."/>
            <person name="Kimura K."/>
            <person name="Takaki Y."/>
            <person name="Yoshida Y."/>
            <person name="Baba S."/>
            <person name="Kobayashi G."/>
            <person name="Nagasaki K."/>
            <person name="Hano T."/>
            <person name="Tomaru Y."/>
        </authorList>
    </citation>
    <scope>NUCLEOTIDE SEQUENCE [LARGE SCALE GENOMIC DNA]</scope>
    <source>
        <strain evidence="4 5">NIES-3715</strain>
    </source>
</reference>
<dbReference type="InterPro" id="IPR009721">
    <property type="entry name" value="O-acyltransferase_WSD1_C"/>
</dbReference>
<keyword evidence="2" id="KW-0812">Transmembrane</keyword>
<dbReference type="GO" id="GO:0019432">
    <property type="term" value="P:triglyceride biosynthetic process"/>
    <property type="evidence" value="ECO:0007669"/>
    <property type="project" value="TreeGrafter"/>
</dbReference>
<evidence type="ECO:0000256" key="1">
    <source>
        <dbReference type="SAM" id="MobiDB-lite"/>
    </source>
</evidence>
<feature type="region of interest" description="Disordered" evidence="1">
    <location>
        <begin position="27"/>
        <end position="46"/>
    </location>
</feature>
<dbReference type="Gene3D" id="3.30.559.10">
    <property type="entry name" value="Chloramphenicol acetyltransferase-like domain"/>
    <property type="match status" value="1"/>
</dbReference>
<keyword evidence="2" id="KW-0472">Membrane</keyword>
<dbReference type="Proteomes" id="UP001054902">
    <property type="component" value="Unassembled WGS sequence"/>
</dbReference>
<keyword evidence="5" id="KW-1185">Reference proteome</keyword>
<dbReference type="PANTHER" id="PTHR31650">
    <property type="entry name" value="O-ACYLTRANSFERASE (WSD1-LIKE) FAMILY PROTEIN"/>
    <property type="match status" value="1"/>
</dbReference>
<dbReference type="PANTHER" id="PTHR31650:SF1">
    <property type="entry name" value="WAX ESTER SYNTHASE_DIACYLGLYCEROL ACYLTRANSFERASE 4-RELATED"/>
    <property type="match status" value="1"/>
</dbReference>
<dbReference type="GO" id="GO:0005886">
    <property type="term" value="C:plasma membrane"/>
    <property type="evidence" value="ECO:0007669"/>
    <property type="project" value="TreeGrafter"/>
</dbReference>
<protein>
    <recommendedName>
        <fullName evidence="3">O-acyltransferase WSD1 C-terminal domain-containing protein</fullName>
    </recommendedName>
</protein>
<feature type="transmembrane region" description="Helical" evidence="2">
    <location>
        <begin position="246"/>
        <end position="265"/>
    </location>
</feature>
<name>A0AAD3GYS5_9STRA</name>
<proteinExistence type="predicted"/>
<keyword evidence="2" id="KW-1133">Transmembrane helix</keyword>
<evidence type="ECO:0000256" key="2">
    <source>
        <dbReference type="SAM" id="Phobius"/>
    </source>
</evidence>